<organism evidence="8 9">
    <name type="scientific">Janthinobacterium svalbardensis</name>
    <dbReference type="NCBI Taxonomy" id="368607"/>
    <lineage>
        <taxon>Bacteria</taxon>
        <taxon>Pseudomonadati</taxon>
        <taxon>Pseudomonadota</taxon>
        <taxon>Betaproteobacteria</taxon>
        <taxon>Burkholderiales</taxon>
        <taxon>Oxalobacteraceae</taxon>
        <taxon>Janthinobacterium</taxon>
    </lineage>
</organism>
<gene>
    <name evidence="8" type="ORF">CNX70_16725</name>
</gene>
<dbReference type="InterPro" id="IPR014284">
    <property type="entry name" value="RNA_pol_sigma-70_dom"/>
</dbReference>
<keyword evidence="5" id="KW-0804">Transcription</keyword>
<dbReference type="Pfam" id="PF04542">
    <property type="entry name" value="Sigma70_r2"/>
    <property type="match status" value="1"/>
</dbReference>
<evidence type="ECO:0000313" key="8">
    <source>
        <dbReference type="EMBL" id="ATD61621.1"/>
    </source>
</evidence>
<dbReference type="PANTHER" id="PTHR43133">
    <property type="entry name" value="RNA POLYMERASE ECF-TYPE SIGMA FACTO"/>
    <property type="match status" value="1"/>
</dbReference>
<dbReference type="InterPro" id="IPR036388">
    <property type="entry name" value="WH-like_DNA-bd_sf"/>
</dbReference>
<dbReference type="Gene3D" id="1.10.10.10">
    <property type="entry name" value="Winged helix-like DNA-binding domain superfamily/Winged helix DNA-binding domain"/>
    <property type="match status" value="1"/>
</dbReference>
<dbReference type="SUPFAM" id="SSF88946">
    <property type="entry name" value="Sigma2 domain of RNA polymerase sigma factors"/>
    <property type="match status" value="1"/>
</dbReference>
<dbReference type="EMBL" id="CP023422">
    <property type="protein sequence ID" value="ATD61621.1"/>
    <property type="molecule type" value="Genomic_DNA"/>
</dbReference>
<evidence type="ECO:0000259" key="7">
    <source>
        <dbReference type="Pfam" id="PF08281"/>
    </source>
</evidence>
<dbReference type="InterPro" id="IPR007627">
    <property type="entry name" value="RNA_pol_sigma70_r2"/>
</dbReference>
<dbReference type="KEGG" id="jsv:CNX70_16725"/>
<accession>A0A290WXL6</accession>
<dbReference type="InterPro" id="IPR013324">
    <property type="entry name" value="RNA_pol_sigma_r3/r4-like"/>
</dbReference>
<keyword evidence="4" id="KW-0238">DNA-binding</keyword>
<dbReference type="NCBIfam" id="NF009188">
    <property type="entry name" value="PRK12536.1"/>
    <property type="match status" value="1"/>
</dbReference>
<evidence type="ECO:0000259" key="6">
    <source>
        <dbReference type="Pfam" id="PF04542"/>
    </source>
</evidence>
<feature type="domain" description="RNA polymerase sigma-70 region 2" evidence="6">
    <location>
        <begin position="42"/>
        <end position="104"/>
    </location>
</feature>
<dbReference type="NCBIfam" id="NF009191">
    <property type="entry name" value="PRK12539.1"/>
    <property type="match status" value="1"/>
</dbReference>
<dbReference type="CDD" id="cd06171">
    <property type="entry name" value="Sigma70_r4"/>
    <property type="match status" value="1"/>
</dbReference>
<dbReference type="Pfam" id="PF08281">
    <property type="entry name" value="Sigma70_r4_2"/>
    <property type="match status" value="1"/>
</dbReference>
<evidence type="ECO:0000256" key="3">
    <source>
        <dbReference type="ARBA" id="ARBA00023082"/>
    </source>
</evidence>
<dbReference type="SUPFAM" id="SSF88659">
    <property type="entry name" value="Sigma3 and sigma4 domains of RNA polymerase sigma factors"/>
    <property type="match status" value="1"/>
</dbReference>
<dbReference type="GO" id="GO:0016987">
    <property type="term" value="F:sigma factor activity"/>
    <property type="evidence" value="ECO:0007669"/>
    <property type="project" value="UniProtKB-KW"/>
</dbReference>
<dbReference type="PANTHER" id="PTHR43133:SF58">
    <property type="entry name" value="ECF RNA POLYMERASE SIGMA FACTOR SIGD"/>
    <property type="match status" value="1"/>
</dbReference>
<dbReference type="GO" id="GO:0006352">
    <property type="term" value="P:DNA-templated transcription initiation"/>
    <property type="evidence" value="ECO:0007669"/>
    <property type="project" value="InterPro"/>
</dbReference>
<evidence type="ECO:0000256" key="4">
    <source>
        <dbReference type="ARBA" id="ARBA00023125"/>
    </source>
</evidence>
<proteinExistence type="inferred from homology"/>
<protein>
    <submittedName>
        <fullName evidence="8">RNA polymerase subunit sigma</fullName>
    </submittedName>
</protein>
<evidence type="ECO:0000256" key="2">
    <source>
        <dbReference type="ARBA" id="ARBA00023015"/>
    </source>
</evidence>
<dbReference type="AlphaFoldDB" id="A0A290WXL6"/>
<keyword evidence="9" id="KW-1185">Reference proteome</keyword>
<feature type="domain" description="RNA polymerase sigma factor 70 region 4 type 2" evidence="7">
    <location>
        <begin position="133"/>
        <end position="185"/>
    </location>
</feature>
<evidence type="ECO:0000313" key="9">
    <source>
        <dbReference type="Proteomes" id="UP000218437"/>
    </source>
</evidence>
<dbReference type="NCBIfam" id="TIGR02937">
    <property type="entry name" value="sigma70-ECF"/>
    <property type="match status" value="1"/>
</dbReference>
<dbReference type="RefSeq" id="WP_096235627.1">
    <property type="nucleotide sequence ID" value="NZ_CP023422.1"/>
</dbReference>
<reference evidence="8 9" key="1">
    <citation type="submission" date="2017-09" db="EMBL/GenBank/DDBJ databases">
        <title>Complete genome sequence of Janthinobacterium svalbardensis PAMC 27463.</title>
        <authorList>
            <person name="Cho Y.-J."/>
            <person name="Cho A."/>
            <person name="Kim O.-S."/>
            <person name="Lee J.-I."/>
        </authorList>
    </citation>
    <scope>NUCLEOTIDE SEQUENCE [LARGE SCALE GENOMIC DNA]</scope>
    <source>
        <strain evidence="8 9">PAMC 27463</strain>
    </source>
</reference>
<name>A0A290WXL6_9BURK</name>
<evidence type="ECO:0000256" key="1">
    <source>
        <dbReference type="ARBA" id="ARBA00010641"/>
    </source>
</evidence>
<keyword evidence="2" id="KW-0805">Transcription regulation</keyword>
<dbReference type="Gene3D" id="1.10.1740.10">
    <property type="match status" value="1"/>
</dbReference>
<evidence type="ECO:0000256" key="5">
    <source>
        <dbReference type="ARBA" id="ARBA00023163"/>
    </source>
</evidence>
<dbReference type="GO" id="GO:0003677">
    <property type="term" value="F:DNA binding"/>
    <property type="evidence" value="ECO:0007669"/>
    <property type="project" value="UniProtKB-KW"/>
</dbReference>
<comment type="similarity">
    <text evidence="1">Belongs to the sigma-70 factor family. ECF subfamily.</text>
</comment>
<sequence length="199" mass="22722">MQRIPVSEHLHGTELRLHGLMLRGLDGDAGAYRNFLQASSAHLRAFFRRRLQRWPDEVEDLVQECLLAIHNQRLTYDTGVPLTSWIHAIARYKLIDWLRRHGRREAQHQPYDEEDDTQQLFSSADAEAAEASRDLGKLLATLPAQQRDAIVHTKLEGWSVRDTAAAMDISEASVKVAVHRGLKALAANLRIEETHHENR</sequence>
<dbReference type="Proteomes" id="UP000218437">
    <property type="component" value="Chromosome"/>
</dbReference>
<dbReference type="InterPro" id="IPR013325">
    <property type="entry name" value="RNA_pol_sigma_r2"/>
</dbReference>
<keyword evidence="3" id="KW-0731">Sigma factor</keyword>
<dbReference type="InterPro" id="IPR013249">
    <property type="entry name" value="RNA_pol_sigma70_r4_t2"/>
</dbReference>
<dbReference type="InterPro" id="IPR039425">
    <property type="entry name" value="RNA_pol_sigma-70-like"/>
</dbReference>